<dbReference type="AlphaFoldDB" id="A0A655DIL9"/>
<organism evidence="2 3">
    <name type="scientific">Mycobacterium tuberculosis</name>
    <dbReference type="NCBI Taxonomy" id="1773"/>
    <lineage>
        <taxon>Bacteria</taxon>
        <taxon>Bacillati</taxon>
        <taxon>Actinomycetota</taxon>
        <taxon>Actinomycetes</taxon>
        <taxon>Mycobacteriales</taxon>
        <taxon>Mycobacteriaceae</taxon>
        <taxon>Mycobacterium</taxon>
        <taxon>Mycobacterium tuberculosis complex</taxon>
    </lineage>
</organism>
<evidence type="ECO:0000313" key="2">
    <source>
        <dbReference type="EMBL" id="CNU65822.1"/>
    </source>
</evidence>
<proteinExistence type="predicted"/>
<dbReference type="EC" id="3.4.-.-" evidence="2"/>
<dbReference type="Proteomes" id="UP000039217">
    <property type="component" value="Unassembled WGS sequence"/>
</dbReference>
<feature type="domain" description="Peptidase S9A N-terminal" evidence="1">
    <location>
        <begin position="13"/>
        <end position="92"/>
    </location>
</feature>
<dbReference type="InterPro" id="IPR023302">
    <property type="entry name" value="Pept_S9A_N"/>
</dbReference>
<dbReference type="InterPro" id="IPR029058">
    <property type="entry name" value="AB_hydrolase_fold"/>
</dbReference>
<sequence>MASMTFEPAPDGADPYLWLEDVTGAEALDWVRARNKPTTAAFCDAEFERMRVEALEVLDTDARIPYVNRRGNYLYNFWRDAANPRGLWRRTTLHHAGQLPHRLAGLGCADRC</sequence>
<evidence type="ECO:0000313" key="3">
    <source>
        <dbReference type="Proteomes" id="UP000039217"/>
    </source>
</evidence>
<protein>
    <submittedName>
        <fullName evidence="2">Peptidase</fullName>
        <ecNumber evidence="2">3.4.-.-</ecNumber>
    </submittedName>
</protein>
<accession>A0A655DIL9</accession>
<evidence type="ECO:0000259" key="1">
    <source>
        <dbReference type="Pfam" id="PF02897"/>
    </source>
</evidence>
<dbReference type="Gene3D" id="2.130.10.120">
    <property type="entry name" value="Prolyl oligopeptidase, N-terminal domain"/>
    <property type="match status" value="1"/>
</dbReference>
<gene>
    <name evidence="2" type="ORF">ERS007661_00997</name>
</gene>
<dbReference type="Gene3D" id="3.40.50.1820">
    <property type="entry name" value="alpha/beta hydrolase"/>
    <property type="match status" value="1"/>
</dbReference>
<keyword evidence="2" id="KW-0378">Hydrolase</keyword>
<dbReference type="EMBL" id="CQQC01000238">
    <property type="protein sequence ID" value="CNU65822.1"/>
    <property type="molecule type" value="Genomic_DNA"/>
</dbReference>
<name>A0A655DIL9_MYCTX</name>
<reference evidence="2 3" key="1">
    <citation type="submission" date="2015-03" db="EMBL/GenBank/DDBJ databases">
        <authorList>
            <consortium name="Pathogen Informatics"/>
        </authorList>
    </citation>
    <scope>NUCLEOTIDE SEQUENCE [LARGE SCALE GENOMIC DNA]</scope>
    <source>
        <strain evidence="2 3">D00501624</strain>
    </source>
</reference>
<dbReference type="Pfam" id="PF02897">
    <property type="entry name" value="Peptidase_S9_N"/>
    <property type="match status" value="1"/>
</dbReference>
<dbReference type="GO" id="GO:0004252">
    <property type="term" value="F:serine-type endopeptidase activity"/>
    <property type="evidence" value="ECO:0007669"/>
    <property type="project" value="InterPro"/>
</dbReference>
<dbReference type="SUPFAM" id="SSF50993">
    <property type="entry name" value="Peptidase/esterase 'gauge' domain"/>
    <property type="match status" value="1"/>
</dbReference>